<reference evidence="1 2" key="1">
    <citation type="submission" date="2016-11" db="EMBL/GenBank/DDBJ databases">
        <title>Complete genome sequence of thermophilic cyanobacteria strain Synechococcus sp. PCC6715.</title>
        <authorList>
            <person name="Tang J."/>
            <person name="Daroch M."/>
            <person name="Liang Y."/>
            <person name="Jiang D."/>
            <person name="Shah M."/>
        </authorList>
    </citation>
    <scope>NUCLEOTIDE SEQUENCE [LARGE SCALE GENOMIC DNA]</scope>
    <source>
        <strain evidence="1 2">PCC 6715</strain>
    </source>
</reference>
<evidence type="ECO:0000313" key="1">
    <source>
        <dbReference type="EMBL" id="ATS18498.1"/>
    </source>
</evidence>
<dbReference type="KEGG" id="slw:BRW62_06715"/>
<dbReference type="AlphaFoldDB" id="A0A2D2Q1Y6"/>
<organism evidence="1 2">
    <name type="scientific">Parathermosynechococcus lividus PCC 6715</name>
    <dbReference type="NCBI Taxonomy" id="1917166"/>
    <lineage>
        <taxon>Bacteria</taxon>
        <taxon>Bacillati</taxon>
        <taxon>Cyanobacteriota</taxon>
        <taxon>Cyanophyceae</taxon>
        <taxon>Acaryochloridales</taxon>
        <taxon>Thermosynechococcaceae</taxon>
        <taxon>Parathermosynechococcus</taxon>
    </lineage>
</organism>
<name>A0A2D2Q1Y6_PARLV</name>
<accession>A0A2D2Q1Y6</accession>
<gene>
    <name evidence="1" type="ORF">BRW62_06715</name>
</gene>
<proteinExistence type="predicted"/>
<evidence type="ECO:0000313" key="2">
    <source>
        <dbReference type="Proteomes" id="UP000231057"/>
    </source>
</evidence>
<protein>
    <submittedName>
        <fullName evidence="1">Uncharacterized protein</fullName>
    </submittedName>
</protein>
<dbReference type="Proteomes" id="UP000231057">
    <property type="component" value="Chromosome"/>
</dbReference>
<reference evidence="2" key="2">
    <citation type="journal article" date="2022" name="Front. Microbiol.">
        <title>Comparative Genomic Analysis Revealed Distinct Molecular Components and Organization of CO2-Concentrating Mechanism in Thermophilic Cyanobacteria.</title>
        <authorList>
            <person name="Tang J."/>
            <person name="Zhou H."/>
            <person name="Yao D."/>
            <person name="Riaz S."/>
            <person name="You D."/>
            <person name="Klepacz-Smolka A."/>
            <person name="Daroch M."/>
        </authorList>
    </citation>
    <scope>NUCLEOTIDE SEQUENCE [LARGE SCALE GENOMIC DNA]</scope>
    <source>
        <strain evidence="2">PCC 6715</strain>
    </source>
</reference>
<dbReference type="EMBL" id="CP018092">
    <property type="protein sequence ID" value="ATS18498.1"/>
    <property type="molecule type" value="Genomic_DNA"/>
</dbReference>
<sequence>MGLRVIVDEIVMYSGDESATGRSLGCLGATSEACKQTGSIKRLGHKKRKKFSAMVESGVS</sequence>
<keyword evidence="2" id="KW-1185">Reference proteome</keyword>